<dbReference type="InterPro" id="IPR000683">
    <property type="entry name" value="Gfo/Idh/MocA-like_OxRdtase_N"/>
</dbReference>
<dbReference type="AlphaFoldDB" id="A0ABD5WLX2"/>
<dbReference type="Proteomes" id="UP001596407">
    <property type="component" value="Unassembled WGS sequence"/>
</dbReference>
<comment type="similarity">
    <text evidence="1">Belongs to the Gfo/Idh/MocA family.</text>
</comment>
<dbReference type="Pfam" id="PF22725">
    <property type="entry name" value="GFO_IDH_MocA_C3"/>
    <property type="match status" value="1"/>
</dbReference>
<dbReference type="SUPFAM" id="SSF55347">
    <property type="entry name" value="Glyceraldehyde-3-phosphate dehydrogenase-like, C-terminal domain"/>
    <property type="match status" value="1"/>
</dbReference>
<dbReference type="PANTHER" id="PTHR22604:SF105">
    <property type="entry name" value="TRANS-1,2-DIHYDROBENZENE-1,2-DIOL DEHYDROGENASE"/>
    <property type="match status" value="1"/>
</dbReference>
<evidence type="ECO:0000313" key="6">
    <source>
        <dbReference type="EMBL" id="MFC7080123.1"/>
    </source>
</evidence>
<feature type="domain" description="GFO/IDH/MocA-like oxidoreductase" evidence="5">
    <location>
        <begin position="262"/>
        <end position="384"/>
    </location>
</feature>
<evidence type="ECO:0000256" key="3">
    <source>
        <dbReference type="SAM" id="MobiDB-lite"/>
    </source>
</evidence>
<dbReference type="EC" id="1.1.1.424" evidence="6"/>
<dbReference type="Gene3D" id="3.30.360.10">
    <property type="entry name" value="Dihydrodipicolinate Reductase, domain 2"/>
    <property type="match status" value="1"/>
</dbReference>
<dbReference type="SUPFAM" id="SSF51735">
    <property type="entry name" value="NAD(P)-binding Rossmann-fold domains"/>
    <property type="match status" value="1"/>
</dbReference>
<evidence type="ECO:0000313" key="7">
    <source>
        <dbReference type="Proteomes" id="UP001596407"/>
    </source>
</evidence>
<comment type="caution">
    <text evidence="6">The sequence shown here is derived from an EMBL/GenBank/DDBJ whole genome shotgun (WGS) entry which is preliminary data.</text>
</comment>
<dbReference type="NCBIfam" id="NF041392">
    <property type="entry name" value="XylDh_Gfo6_Halo"/>
    <property type="match status" value="1"/>
</dbReference>
<dbReference type="Pfam" id="PF01408">
    <property type="entry name" value="GFO_IDH_MocA"/>
    <property type="match status" value="1"/>
</dbReference>
<name>A0ABD5WLX2_9EURY</name>
<evidence type="ECO:0000259" key="4">
    <source>
        <dbReference type="Pfam" id="PF01408"/>
    </source>
</evidence>
<sequence length="468" mass="51867">MRARRGQFARDRPVRGSEQDHREVPRDPGDVGGHDDHRGRVPREVPLQAEEIASPEKRRNRRVPDAQFYHVAAFSVGREETSGRGVPGYHHPFRRPGRGAGREPRYVPRRLRRARLADRRRGHSSSGSARSRRVRARTRPTRAGGGAGGDRERTDFCEVTALVSGSPEKARRVADEYGVESVLDYDEFEAGEGTEDFDAVYVAGPNALHLDYARTAADHGKHVLCEKPIEVSADRAREMARACEEAGVTLMVAYRPQVEPAMRRLREMVRDGVLGDPVQFHGWFSGHILRQGGPDQWRLDPEMAGGGALMDVGVYPLNAVRFLLDANPVAVRATTSTPDETFEGVDEHVAFQLEFPEGATASCTASYRAQADDRLRLVGTEGQATLEPAFNSEIHPTLAVERGDERVEYTGPYVNEVREEFDYFAHCALTDATPEPDGRDSVADMEAVEAVYESAETGRRVEVGDVDV</sequence>
<protein>
    <submittedName>
        <fullName evidence="6">D-xylose 1-dehydrogenase Gfo6</fullName>
        <ecNumber evidence="6">1.1.1.424</ecNumber>
    </submittedName>
</protein>
<feature type="domain" description="Gfo/Idh/MocA-like oxidoreductase N-terminal" evidence="4">
    <location>
        <begin position="153"/>
        <end position="254"/>
    </location>
</feature>
<dbReference type="InterPro" id="IPR036291">
    <property type="entry name" value="NAD(P)-bd_dom_sf"/>
</dbReference>
<feature type="region of interest" description="Disordered" evidence="3">
    <location>
        <begin position="79"/>
        <end position="152"/>
    </location>
</feature>
<dbReference type="EMBL" id="JBHSZH010000005">
    <property type="protein sequence ID" value="MFC7080123.1"/>
    <property type="molecule type" value="Genomic_DNA"/>
</dbReference>
<keyword evidence="7" id="KW-1185">Reference proteome</keyword>
<dbReference type="InterPro" id="IPR055170">
    <property type="entry name" value="GFO_IDH_MocA-like_dom"/>
</dbReference>
<reference evidence="6 7" key="1">
    <citation type="journal article" date="2019" name="Int. J. Syst. Evol. Microbiol.">
        <title>The Global Catalogue of Microorganisms (GCM) 10K type strain sequencing project: providing services to taxonomists for standard genome sequencing and annotation.</title>
        <authorList>
            <consortium name="The Broad Institute Genomics Platform"/>
            <consortium name="The Broad Institute Genome Sequencing Center for Infectious Disease"/>
            <person name="Wu L."/>
            <person name="Ma J."/>
        </authorList>
    </citation>
    <scope>NUCLEOTIDE SEQUENCE [LARGE SCALE GENOMIC DNA]</scope>
    <source>
        <strain evidence="6 7">DT72</strain>
    </source>
</reference>
<dbReference type="PANTHER" id="PTHR22604">
    <property type="entry name" value="OXIDOREDUCTASES"/>
    <property type="match status" value="1"/>
</dbReference>
<dbReference type="InterPro" id="IPR049838">
    <property type="entry name" value="XacA-like"/>
</dbReference>
<proteinExistence type="inferred from homology"/>
<dbReference type="RefSeq" id="WP_382209477.1">
    <property type="nucleotide sequence ID" value="NZ_JBHSZH010000005.1"/>
</dbReference>
<organism evidence="6 7">
    <name type="scientific">Halorussus caseinilyticus</name>
    <dbReference type="NCBI Taxonomy" id="3034025"/>
    <lineage>
        <taxon>Archaea</taxon>
        <taxon>Methanobacteriati</taxon>
        <taxon>Methanobacteriota</taxon>
        <taxon>Stenosarchaea group</taxon>
        <taxon>Halobacteria</taxon>
        <taxon>Halobacteriales</taxon>
        <taxon>Haladaptataceae</taxon>
        <taxon>Halorussus</taxon>
    </lineage>
</organism>
<feature type="compositionally biased region" description="Basic residues" evidence="3">
    <location>
        <begin position="130"/>
        <end position="140"/>
    </location>
</feature>
<keyword evidence="2 6" id="KW-0560">Oxidoreductase</keyword>
<dbReference type="Gene3D" id="3.40.50.720">
    <property type="entry name" value="NAD(P)-binding Rossmann-like Domain"/>
    <property type="match status" value="1"/>
</dbReference>
<feature type="compositionally biased region" description="Basic residues" evidence="3">
    <location>
        <begin position="107"/>
        <end position="123"/>
    </location>
</feature>
<evidence type="ECO:0000259" key="5">
    <source>
        <dbReference type="Pfam" id="PF22725"/>
    </source>
</evidence>
<feature type="region of interest" description="Disordered" evidence="3">
    <location>
        <begin position="1"/>
        <end position="64"/>
    </location>
</feature>
<evidence type="ECO:0000256" key="2">
    <source>
        <dbReference type="ARBA" id="ARBA00023002"/>
    </source>
</evidence>
<dbReference type="GO" id="GO:0016491">
    <property type="term" value="F:oxidoreductase activity"/>
    <property type="evidence" value="ECO:0007669"/>
    <property type="project" value="UniProtKB-KW"/>
</dbReference>
<evidence type="ECO:0000256" key="1">
    <source>
        <dbReference type="ARBA" id="ARBA00010928"/>
    </source>
</evidence>
<feature type="compositionally biased region" description="Basic and acidic residues" evidence="3">
    <location>
        <begin position="8"/>
        <end position="43"/>
    </location>
</feature>
<accession>A0ABD5WLX2</accession>
<dbReference type="InterPro" id="IPR050984">
    <property type="entry name" value="Gfo/Idh/MocA_domain"/>
</dbReference>
<gene>
    <name evidence="6" type="primary">gfo6</name>
    <name evidence="6" type="ORF">ACFQJ6_08335</name>
</gene>